<name>A0A0E9X9V9_ANGAN</name>
<sequence>MATAETTPRWTGGETRRKKGVMQKEKRKEKKKKPTLSGSHPRQTSCKRKPHVT</sequence>
<feature type="region of interest" description="Disordered" evidence="1">
    <location>
        <begin position="1"/>
        <end position="53"/>
    </location>
</feature>
<reference evidence="2" key="1">
    <citation type="submission" date="2014-11" db="EMBL/GenBank/DDBJ databases">
        <authorList>
            <person name="Amaro Gonzalez C."/>
        </authorList>
    </citation>
    <scope>NUCLEOTIDE SEQUENCE</scope>
</reference>
<protein>
    <submittedName>
        <fullName evidence="2">Uncharacterized protein</fullName>
    </submittedName>
</protein>
<dbReference type="AlphaFoldDB" id="A0A0E9X9V9"/>
<evidence type="ECO:0000313" key="2">
    <source>
        <dbReference type="EMBL" id="JAH98635.1"/>
    </source>
</evidence>
<proteinExistence type="predicted"/>
<feature type="compositionally biased region" description="Basic residues" evidence="1">
    <location>
        <begin position="16"/>
        <end position="34"/>
    </location>
</feature>
<reference evidence="2" key="2">
    <citation type="journal article" date="2015" name="Fish Shellfish Immunol.">
        <title>Early steps in the European eel (Anguilla anguilla)-Vibrio vulnificus interaction in the gills: Role of the RtxA13 toxin.</title>
        <authorList>
            <person name="Callol A."/>
            <person name="Pajuelo D."/>
            <person name="Ebbesson L."/>
            <person name="Teles M."/>
            <person name="MacKenzie S."/>
            <person name="Amaro C."/>
        </authorList>
    </citation>
    <scope>NUCLEOTIDE SEQUENCE</scope>
</reference>
<organism evidence="2">
    <name type="scientific">Anguilla anguilla</name>
    <name type="common">European freshwater eel</name>
    <name type="synonym">Muraena anguilla</name>
    <dbReference type="NCBI Taxonomy" id="7936"/>
    <lineage>
        <taxon>Eukaryota</taxon>
        <taxon>Metazoa</taxon>
        <taxon>Chordata</taxon>
        <taxon>Craniata</taxon>
        <taxon>Vertebrata</taxon>
        <taxon>Euteleostomi</taxon>
        <taxon>Actinopterygii</taxon>
        <taxon>Neopterygii</taxon>
        <taxon>Teleostei</taxon>
        <taxon>Anguilliformes</taxon>
        <taxon>Anguillidae</taxon>
        <taxon>Anguilla</taxon>
    </lineage>
</organism>
<dbReference type="EMBL" id="GBXM01009942">
    <property type="protein sequence ID" value="JAH98635.1"/>
    <property type="molecule type" value="Transcribed_RNA"/>
</dbReference>
<accession>A0A0E9X9V9</accession>
<evidence type="ECO:0000256" key="1">
    <source>
        <dbReference type="SAM" id="MobiDB-lite"/>
    </source>
</evidence>